<dbReference type="GO" id="GO:0006281">
    <property type="term" value="P:DNA repair"/>
    <property type="evidence" value="ECO:0007669"/>
    <property type="project" value="TreeGrafter"/>
</dbReference>
<name>A0AAE4CAP9_9ACTN</name>
<dbReference type="GO" id="GO:0005524">
    <property type="term" value="F:ATP binding"/>
    <property type="evidence" value="ECO:0007669"/>
    <property type="project" value="UniProtKB-KW"/>
</dbReference>
<dbReference type="Gene3D" id="3.40.50.300">
    <property type="entry name" value="P-loop containing nucleotide triphosphate hydrolases"/>
    <property type="match status" value="1"/>
</dbReference>
<feature type="domain" description="Helicase C-terminal" evidence="4">
    <location>
        <begin position="7"/>
        <end position="46"/>
    </location>
</feature>
<keyword evidence="3" id="KW-0067">ATP-binding</keyword>
<evidence type="ECO:0000313" key="5">
    <source>
        <dbReference type="EMBL" id="MDR7277257.1"/>
    </source>
</evidence>
<dbReference type="GO" id="GO:0016787">
    <property type="term" value="F:hydrolase activity"/>
    <property type="evidence" value="ECO:0007669"/>
    <property type="project" value="UniProtKB-KW"/>
</dbReference>
<dbReference type="Proteomes" id="UP001183643">
    <property type="component" value="Unassembled WGS sequence"/>
</dbReference>
<dbReference type="EMBL" id="JAVDYB010000001">
    <property type="protein sequence ID" value="MDR7277257.1"/>
    <property type="molecule type" value="Genomic_DNA"/>
</dbReference>
<dbReference type="CDD" id="cd18793">
    <property type="entry name" value="SF2_C_SNF"/>
    <property type="match status" value="1"/>
</dbReference>
<keyword evidence="6" id="KW-1185">Reference proteome</keyword>
<gene>
    <name evidence="5" type="ORF">J2S41_004035</name>
</gene>
<dbReference type="InterPro" id="IPR049730">
    <property type="entry name" value="SNF2/RAD54-like_C"/>
</dbReference>
<comment type="caution">
    <text evidence="5">The sequence shown here is derived from an EMBL/GenBank/DDBJ whole genome shotgun (WGS) entry which is preliminary data.</text>
</comment>
<dbReference type="SUPFAM" id="SSF52540">
    <property type="entry name" value="P-loop containing nucleoside triphosphate hydrolases"/>
    <property type="match status" value="1"/>
</dbReference>
<evidence type="ECO:0000256" key="2">
    <source>
        <dbReference type="ARBA" id="ARBA00022801"/>
    </source>
</evidence>
<dbReference type="AlphaFoldDB" id="A0AAE4CAP9"/>
<keyword evidence="2" id="KW-0378">Hydrolase</keyword>
<accession>A0AAE4CAP9</accession>
<evidence type="ECO:0000313" key="6">
    <source>
        <dbReference type="Proteomes" id="UP001183643"/>
    </source>
</evidence>
<protein>
    <recommendedName>
        <fullName evidence="4">Helicase C-terminal domain-containing protein</fullName>
    </recommendedName>
</protein>
<dbReference type="InterPro" id="IPR001650">
    <property type="entry name" value="Helicase_C-like"/>
</dbReference>
<evidence type="ECO:0000256" key="3">
    <source>
        <dbReference type="ARBA" id="ARBA00022840"/>
    </source>
</evidence>
<reference evidence="5" key="1">
    <citation type="submission" date="2023-07" db="EMBL/GenBank/DDBJ databases">
        <title>Sequencing the genomes of 1000 actinobacteria strains.</title>
        <authorList>
            <person name="Klenk H.-P."/>
        </authorList>
    </citation>
    <scope>NUCLEOTIDE SEQUENCE</scope>
    <source>
        <strain evidence="5">DSM 44707</strain>
    </source>
</reference>
<keyword evidence="1" id="KW-0547">Nucleotide-binding</keyword>
<evidence type="ECO:0000256" key="1">
    <source>
        <dbReference type="ARBA" id="ARBA00022741"/>
    </source>
</evidence>
<dbReference type="InterPro" id="IPR050628">
    <property type="entry name" value="SNF2_RAD54_helicase_TF"/>
</dbReference>
<dbReference type="RefSeq" id="WP_310369451.1">
    <property type="nucleotide sequence ID" value="NZ_JAVDYB010000001.1"/>
</dbReference>
<evidence type="ECO:0000259" key="4">
    <source>
        <dbReference type="Pfam" id="PF00271"/>
    </source>
</evidence>
<proteinExistence type="predicted"/>
<sequence>MRVLIGQIDTVGQGLNLQAASVVILAEPQLKPSTEDQAIARAQRMGQTVRVRVHRLLAKDTVDERIEEILDQKRRAFDAYARDSTAKRQDVRAVDPDYPRLEIGPAEQERIINTEARRLGT</sequence>
<dbReference type="InterPro" id="IPR027417">
    <property type="entry name" value="P-loop_NTPase"/>
</dbReference>
<dbReference type="Pfam" id="PF00271">
    <property type="entry name" value="Helicase_C"/>
    <property type="match status" value="1"/>
</dbReference>
<dbReference type="GO" id="GO:0008094">
    <property type="term" value="F:ATP-dependent activity, acting on DNA"/>
    <property type="evidence" value="ECO:0007669"/>
    <property type="project" value="TreeGrafter"/>
</dbReference>
<organism evidence="5 6">
    <name type="scientific">Catenuloplanes atrovinosus</name>
    <dbReference type="NCBI Taxonomy" id="137266"/>
    <lineage>
        <taxon>Bacteria</taxon>
        <taxon>Bacillati</taxon>
        <taxon>Actinomycetota</taxon>
        <taxon>Actinomycetes</taxon>
        <taxon>Micromonosporales</taxon>
        <taxon>Micromonosporaceae</taxon>
        <taxon>Catenuloplanes</taxon>
    </lineage>
</organism>
<dbReference type="PANTHER" id="PTHR45626">
    <property type="entry name" value="TRANSCRIPTION TERMINATION FACTOR 2-RELATED"/>
    <property type="match status" value="1"/>
</dbReference>